<dbReference type="Pfam" id="PF07635">
    <property type="entry name" value="PSCyt1"/>
    <property type="match status" value="1"/>
</dbReference>
<comment type="caution">
    <text evidence="4">The sequence shown here is derived from an EMBL/GenBank/DDBJ whole genome shotgun (WGS) entry which is preliminary data.</text>
</comment>
<dbReference type="OrthoDB" id="9809746at2"/>
<dbReference type="InterPro" id="IPR019251">
    <property type="entry name" value="DUF2231_TM"/>
</dbReference>
<dbReference type="AlphaFoldDB" id="A0A5C6F9V1"/>
<dbReference type="Proteomes" id="UP000317977">
    <property type="component" value="Unassembled WGS sequence"/>
</dbReference>
<evidence type="ECO:0000256" key="1">
    <source>
        <dbReference type="SAM" id="Phobius"/>
    </source>
</evidence>
<keyword evidence="1" id="KW-0472">Membrane</keyword>
<feature type="domain" description="Cytochrome C Planctomycete-type" evidence="2">
    <location>
        <begin position="78"/>
        <end position="130"/>
    </location>
</feature>
<dbReference type="InterPro" id="IPR011429">
    <property type="entry name" value="Cyt_c_Planctomycete-type"/>
</dbReference>
<dbReference type="GO" id="GO:0020037">
    <property type="term" value="F:heme binding"/>
    <property type="evidence" value="ECO:0007669"/>
    <property type="project" value="InterPro"/>
</dbReference>
<dbReference type="GO" id="GO:0009055">
    <property type="term" value="F:electron transfer activity"/>
    <property type="evidence" value="ECO:0007669"/>
    <property type="project" value="InterPro"/>
</dbReference>
<feature type="transmembrane region" description="Helical" evidence="1">
    <location>
        <begin position="228"/>
        <end position="248"/>
    </location>
</feature>
<feature type="domain" description="DUF2231" evidence="3">
    <location>
        <begin position="193"/>
        <end position="328"/>
    </location>
</feature>
<feature type="transmembrane region" description="Helical" evidence="1">
    <location>
        <begin position="198"/>
        <end position="216"/>
    </location>
</feature>
<gene>
    <name evidence="4" type="ORF">Poly59_02370</name>
</gene>
<evidence type="ECO:0000313" key="4">
    <source>
        <dbReference type="EMBL" id="TWU57330.1"/>
    </source>
</evidence>
<name>A0A5C6F9V1_9BACT</name>
<sequence>MFQLHLDAGIARFIFGCLVAFTLTVAGQGRAAVSSAQDAEVLDVEIVEVDAAETTPLDENGHLVQFGRDIAPLLVKHCLECHGPDDAKNDFRVDDRDMMMDYLEPDDADSSTLYVDYLTTDDEDMLMPPRSHGGPLSAGELALVKVWINEGADWPEDFAIDGSRVAVLLDVDVDVAQAPKSLLERVWAAQGFLHPATVHFPIALLMFGAGFVVLGWKWPSLGTQIPLACLLFGAVSAVGATLMGWSFATEQGYGSWNRFDAEMMDREIFWHRWSGVIVSILSVGFAIVALLSLRGDRPKMNFVWKFGLLVCAAISGLVGHQGGEMSYGEDFYPKMFRTLLGTEKVDVDSVDVEVVDIEVVAPQEDTGE</sequence>
<reference evidence="4 5" key="1">
    <citation type="submission" date="2019-02" db="EMBL/GenBank/DDBJ databases">
        <title>Deep-cultivation of Planctomycetes and their phenomic and genomic characterization uncovers novel biology.</title>
        <authorList>
            <person name="Wiegand S."/>
            <person name="Jogler M."/>
            <person name="Boedeker C."/>
            <person name="Pinto D."/>
            <person name="Vollmers J."/>
            <person name="Rivas-Marin E."/>
            <person name="Kohn T."/>
            <person name="Peeters S.H."/>
            <person name="Heuer A."/>
            <person name="Rast P."/>
            <person name="Oberbeckmann S."/>
            <person name="Bunk B."/>
            <person name="Jeske O."/>
            <person name="Meyerdierks A."/>
            <person name="Storesund J.E."/>
            <person name="Kallscheuer N."/>
            <person name="Luecker S."/>
            <person name="Lage O.M."/>
            <person name="Pohl T."/>
            <person name="Merkel B.J."/>
            <person name="Hornburger P."/>
            <person name="Mueller R.-W."/>
            <person name="Bruemmer F."/>
            <person name="Labrenz M."/>
            <person name="Spormann A.M."/>
            <person name="Op Den Camp H."/>
            <person name="Overmann J."/>
            <person name="Amann R."/>
            <person name="Jetten M.S.M."/>
            <person name="Mascher T."/>
            <person name="Medema M.H."/>
            <person name="Devos D.P."/>
            <person name="Kaster A.-K."/>
            <person name="Ovreas L."/>
            <person name="Rohde M."/>
            <person name="Galperin M.Y."/>
            <person name="Jogler C."/>
        </authorList>
    </citation>
    <scope>NUCLEOTIDE SEQUENCE [LARGE SCALE GENOMIC DNA]</scope>
    <source>
        <strain evidence="4 5">Poly59</strain>
    </source>
</reference>
<protein>
    <submittedName>
        <fullName evidence="4">Planctomycete cytochrome C</fullName>
    </submittedName>
</protein>
<dbReference type="PANTHER" id="PTHR35889">
    <property type="entry name" value="CYCLOINULO-OLIGOSACCHARIDE FRUCTANOTRANSFERASE-RELATED"/>
    <property type="match status" value="1"/>
</dbReference>
<evidence type="ECO:0000259" key="2">
    <source>
        <dbReference type="Pfam" id="PF07635"/>
    </source>
</evidence>
<organism evidence="4 5">
    <name type="scientific">Rubripirellula reticaptiva</name>
    <dbReference type="NCBI Taxonomy" id="2528013"/>
    <lineage>
        <taxon>Bacteria</taxon>
        <taxon>Pseudomonadati</taxon>
        <taxon>Planctomycetota</taxon>
        <taxon>Planctomycetia</taxon>
        <taxon>Pirellulales</taxon>
        <taxon>Pirellulaceae</taxon>
        <taxon>Rubripirellula</taxon>
    </lineage>
</organism>
<feature type="transmembrane region" description="Helical" evidence="1">
    <location>
        <begin position="303"/>
        <end position="323"/>
    </location>
</feature>
<feature type="transmembrane region" description="Helical" evidence="1">
    <location>
        <begin position="268"/>
        <end position="291"/>
    </location>
</feature>
<dbReference type="EMBL" id="SJPX01000001">
    <property type="protein sequence ID" value="TWU57330.1"/>
    <property type="molecule type" value="Genomic_DNA"/>
</dbReference>
<dbReference type="RefSeq" id="WP_146532251.1">
    <property type="nucleotide sequence ID" value="NZ_SJPX01000001.1"/>
</dbReference>
<proteinExistence type="predicted"/>
<dbReference type="PANTHER" id="PTHR35889:SF3">
    <property type="entry name" value="F-BOX DOMAIN-CONTAINING PROTEIN"/>
    <property type="match status" value="1"/>
</dbReference>
<keyword evidence="5" id="KW-1185">Reference proteome</keyword>
<keyword evidence="1" id="KW-0812">Transmembrane</keyword>
<evidence type="ECO:0000259" key="3">
    <source>
        <dbReference type="Pfam" id="PF09990"/>
    </source>
</evidence>
<dbReference type="InterPro" id="IPR036909">
    <property type="entry name" value="Cyt_c-like_dom_sf"/>
</dbReference>
<accession>A0A5C6F9V1</accession>
<evidence type="ECO:0000313" key="5">
    <source>
        <dbReference type="Proteomes" id="UP000317977"/>
    </source>
</evidence>
<dbReference type="SUPFAM" id="SSF46626">
    <property type="entry name" value="Cytochrome c"/>
    <property type="match status" value="1"/>
</dbReference>
<dbReference type="Pfam" id="PF09990">
    <property type="entry name" value="DUF2231"/>
    <property type="match status" value="1"/>
</dbReference>
<keyword evidence="1" id="KW-1133">Transmembrane helix</keyword>